<accession>A0A4Y2C520</accession>
<dbReference type="Proteomes" id="UP000499080">
    <property type="component" value="Unassembled WGS sequence"/>
</dbReference>
<proteinExistence type="predicted"/>
<sequence length="91" mass="10514">MFQELIRKFPGKVIPANGFLCTKHRKQLNEKKHRVEKTGETDADDLNYDPKAFEITVVNKEKFANLAEAADTTPVLFCWSEVVELDKIYQL</sequence>
<gene>
    <name evidence="1" type="ORF">AVEN_165696_1</name>
</gene>
<evidence type="ECO:0000313" key="2">
    <source>
        <dbReference type="Proteomes" id="UP000499080"/>
    </source>
</evidence>
<name>A0A4Y2C520_ARAVE</name>
<reference evidence="1 2" key="1">
    <citation type="journal article" date="2019" name="Sci. Rep.">
        <title>Orb-weaving spider Araneus ventricosus genome elucidates the spidroin gene catalogue.</title>
        <authorList>
            <person name="Kono N."/>
            <person name="Nakamura H."/>
            <person name="Ohtoshi R."/>
            <person name="Moran D.A.P."/>
            <person name="Shinohara A."/>
            <person name="Yoshida Y."/>
            <person name="Fujiwara M."/>
            <person name="Mori M."/>
            <person name="Tomita M."/>
            <person name="Arakawa K."/>
        </authorList>
    </citation>
    <scope>NUCLEOTIDE SEQUENCE [LARGE SCALE GENOMIC DNA]</scope>
</reference>
<protein>
    <submittedName>
        <fullName evidence="1">Uncharacterized protein</fullName>
    </submittedName>
</protein>
<dbReference type="AlphaFoldDB" id="A0A4Y2C520"/>
<comment type="caution">
    <text evidence="1">The sequence shown here is derived from an EMBL/GenBank/DDBJ whole genome shotgun (WGS) entry which is preliminary data.</text>
</comment>
<evidence type="ECO:0000313" key="1">
    <source>
        <dbReference type="EMBL" id="GBL98857.1"/>
    </source>
</evidence>
<organism evidence="1 2">
    <name type="scientific">Araneus ventricosus</name>
    <name type="common">Orbweaver spider</name>
    <name type="synonym">Epeira ventricosa</name>
    <dbReference type="NCBI Taxonomy" id="182803"/>
    <lineage>
        <taxon>Eukaryota</taxon>
        <taxon>Metazoa</taxon>
        <taxon>Ecdysozoa</taxon>
        <taxon>Arthropoda</taxon>
        <taxon>Chelicerata</taxon>
        <taxon>Arachnida</taxon>
        <taxon>Araneae</taxon>
        <taxon>Araneomorphae</taxon>
        <taxon>Entelegynae</taxon>
        <taxon>Araneoidea</taxon>
        <taxon>Araneidae</taxon>
        <taxon>Araneus</taxon>
    </lineage>
</organism>
<dbReference type="EMBL" id="BGPR01000143">
    <property type="protein sequence ID" value="GBL98857.1"/>
    <property type="molecule type" value="Genomic_DNA"/>
</dbReference>
<keyword evidence="2" id="KW-1185">Reference proteome</keyword>